<dbReference type="EMBL" id="JACHIP010000002">
    <property type="protein sequence ID" value="MBB5056944.1"/>
    <property type="molecule type" value="Genomic_DNA"/>
</dbReference>
<gene>
    <name evidence="2" type="ORF">HDF16_001629</name>
</gene>
<evidence type="ECO:0000256" key="1">
    <source>
        <dbReference type="ARBA" id="ARBA00023002"/>
    </source>
</evidence>
<dbReference type="PRINTS" id="PR00469">
    <property type="entry name" value="PNDRDTASEII"/>
</dbReference>
<dbReference type="Proteomes" id="UP000540989">
    <property type="component" value="Unassembled WGS sequence"/>
</dbReference>
<keyword evidence="1" id="KW-0560">Oxidoreductase</keyword>
<reference evidence="2 3" key="1">
    <citation type="submission" date="2020-08" db="EMBL/GenBank/DDBJ databases">
        <title>Genomic Encyclopedia of Type Strains, Phase IV (KMG-V): Genome sequencing to study the core and pangenomes of soil and plant-associated prokaryotes.</title>
        <authorList>
            <person name="Whitman W."/>
        </authorList>
    </citation>
    <scope>NUCLEOTIDE SEQUENCE [LARGE SCALE GENOMIC DNA]</scope>
    <source>
        <strain evidence="2 3">M8UP14</strain>
    </source>
</reference>
<evidence type="ECO:0000313" key="2">
    <source>
        <dbReference type="EMBL" id="MBB5056944.1"/>
    </source>
</evidence>
<proteinExistence type="predicted"/>
<organism evidence="2 3">
    <name type="scientific">Granulicella aggregans</name>
    <dbReference type="NCBI Taxonomy" id="474949"/>
    <lineage>
        <taxon>Bacteria</taxon>
        <taxon>Pseudomonadati</taxon>
        <taxon>Acidobacteriota</taxon>
        <taxon>Terriglobia</taxon>
        <taxon>Terriglobales</taxon>
        <taxon>Acidobacteriaceae</taxon>
        <taxon>Granulicella</taxon>
    </lineage>
</organism>
<accession>A0A7W8E379</accession>
<dbReference type="RefSeq" id="WP_221312595.1">
    <property type="nucleotide sequence ID" value="NZ_JACHIP010000002.1"/>
</dbReference>
<comment type="caution">
    <text evidence="2">The sequence shown here is derived from an EMBL/GenBank/DDBJ whole genome shotgun (WGS) entry which is preliminary data.</text>
</comment>
<dbReference type="InterPro" id="IPR050982">
    <property type="entry name" value="Auxin_biosynth/cation_transpt"/>
</dbReference>
<dbReference type="Pfam" id="PF13738">
    <property type="entry name" value="Pyr_redox_3"/>
    <property type="match status" value="1"/>
</dbReference>
<dbReference type="Gene3D" id="3.50.50.60">
    <property type="entry name" value="FAD/NAD(P)-binding domain"/>
    <property type="match status" value="1"/>
</dbReference>
<protein>
    <submittedName>
        <fullName evidence="2">Cation diffusion facilitator CzcD-associated flavoprotein CzcO</fullName>
    </submittedName>
</protein>
<sequence>MKTAITKTRIAIVGAGPYGLSLAAHLAGQGIEHRIFGRPMQFWSQIANAAGERYLKSYCFGTNLSAPEPGFSFTDYNTPRGLETFEPCSMANFAAYGRWFQENKVPWVEPVDVVNIKREDIGFALSLSSGEDLMADQVVVATGLSYFANTPSALESVSPSLVSHTADVTRFAAFEGKSVAVLGAGQSALEACALLRESGARPTLLVREGSLRWHHRVSLKRSLWKKVRSPISGLGTGPKAWALTNFPGAMHRIPTHVRSRFVKSHLPAEGAWWLRERFEKHVPVHFDSEVVGASECCSHVALTVRNSKTDTSEKMTFDHVLAGSGYRVDVDSVPFLDASLREKIERIDNYPKLNANFESSVPGLRFVGAASAMSFGPLFRFVVGADYTSRTITRHAATQFAGRS</sequence>
<dbReference type="AlphaFoldDB" id="A0A7W8E379"/>
<dbReference type="InterPro" id="IPR036188">
    <property type="entry name" value="FAD/NAD-bd_sf"/>
</dbReference>
<dbReference type="GO" id="GO:0050660">
    <property type="term" value="F:flavin adenine dinucleotide binding"/>
    <property type="evidence" value="ECO:0007669"/>
    <property type="project" value="TreeGrafter"/>
</dbReference>
<evidence type="ECO:0000313" key="3">
    <source>
        <dbReference type="Proteomes" id="UP000540989"/>
    </source>
</evidence>
<dbReference type="PANTHER" id="PTHR43539:SF78">
    <property type="entry name" value="FLAVIN-CONTAINING MONOOXYGENASE"/>
    <property type="match status" value="1"/>
</dbReference>
<name>A0A7W8E379_9BACT</name>
<dbReference type="PANTHER" id="PTHR43539">
    <property type="entry name" value="FLAVIN-BINDING MONOOXYGENASE-LIKE PROTEIN (AFU_ORTHOLOGUE AFUA_4G09220)"/>
    <property type="match status" value="1"/>
</dbReference>
<dbReference type="GO" id="GO:0004497">
    <property type="term" value="F:monooxygenase activity"/>
    <property type="evidence" value="ECO:0007669"/>
    <property type="project" value="TreeGrafter"/>
</dbReference>
<dbReference type="PRINTS" id="PR00368">
    <property type="entry name" value="FADPNR"/>
</dbReference>
<dbReference type="SUPFAM" id="SSF51905">
    <property type="entry name" value="FAD/NAD(P)-binding domain"/>
    <property type="match status" value="1"/>
</dbReference>
<keyword evidence="3" id="KW-1185">Reference proteome</keyword>